<protein>
    <recommendedName>
        <fullName evidence="4">Yip1 domain-containing protein</fullName>
    </recommendedName>
</protein>
<dbReference type="AlphaFoldDB" id="A0A074LTL1"/>
<keyword evidence="1" id="KW-0472">Membrane</keyword>
<organism evidence="2 3">
    <name type="scientific">Tumebacillus flagellatus</name>
    <dbReference type="NCBI Taxonomy" id="1157490"/>
    <lineage>
        <taxon>Bacteria</taxon>
        <taxon>Bacillati</taxon>
        <taxon>Bacillota</taxon>
        <taxon>Bacilli</taxon>
        <taxon>Bacillales</taxon>
        <taxon>Alicyclobacillaceae</taxon>
        <taxon>Tumebacillus</taxon>
    </lineage>
</organism>
<evidence type="ECO:0000313" key="3">
    <source>
        <dbReference type="Proteomes" id="UP000027931"/>
    </source>
</evidence>
<proteinExistence type="predicted"/>
<evidence type="ECO:0008006" key="4">
    <source>
        <dbReference type="Google" id="ProtNLM"/>
    </source>
</evidence>
<dbReference type="eggNOG" id="ENOG502ZRYY">
    <property type="taxonomic scope" value="Bacteria"/>
</dbReference>
<keyword evidence="1" id="KW-1133">Transmembrane helix</keyword>
<reference evidence="2 3" key="1">
    <citation type="journal article" date="2013" name="Int. J. Syst. Evol. Microbiol.">
        <title>Tumebacillus flagellatus sp. nov., an alpha-amylase/pullulanase-producing bacterium isolated from cassava wastewater.</title>
        <authorList>
            <person name="Wang Q."/>
            <person name="Xie N."/>
            <person name="Qin Y."/>
            <person name="Shen N."/>
            <person name="Zhu J."/>
            <person name="Mi H."/>
            <person name="Huang R."/>
        </authorList>
    </citation>
    <scope>NUCLEOTIDE SEQUENCE [LARGE SCALE GENOMIC DNA]</scope>
    <source>
        <strain evidence="2 3">GST4</strain>
    </source>
</reference>
<dbReference type="Proteomes" id="UP000027931">
    <property type="component" value="Unassembled WGS sequence"/>
</dbReference>
<feature type="transmembrane region" description="Helical" evidence="1">
    <location>
        <begin position="74"/>
        <end position="95"/>
    </location>
</feature>
<evidence type="ECO:0000313" key="2">
    <source>
        <dbReference type="EMBL" id="KEO83930.1"/>
    </source>
</evidence>
<comment type="caution">
    <text evidence="2">The sequence shown here is derived from an EMBL/GenBank/DDBJ whole genome shotgun (WGS) entry which is preliminary data.</text>
</comment>
<accession>A0A074LTL1</accession>
<feature type="transmembrane region" description="Helical" evidence="1">
    <location>
        <begin position="146"/>
        <end position="165"/>
    </location>
</feature>
<gene>
    <name evidence="2" type="ORF">EL26_07005</name>
</gene>
<sequence length="272" mass="30787">MFKHLFAILFRPGRTLDTLLEERDLRRSRSTTWLLIGLNVLVLFVLAVFLLRFVDRNHEPYFYLEEELLAHQAMWVIFGGWIAAGFLQAVLALGLGRVVFSWIVRVGLQISAHRRYPSDPLMRKENARLLRLIHPYTAWLTQWPKMAAIMLAPLLLLLPGFAMFLNPEEPVNLAPEALTATFWVWIGLWVLLALVQLGMTIYLVIARTLAIQKIYGIGAGQAFWGPLLVYVILYFAAGIIYLFCVLLTHLLHGGGGPVEPGFAPDFSPHLGI</sequence>
<keyword evidence="3" id="KW-1185">Reference proteome</keyword>
<name>A0A074LTL1_9BACL</name>
<evidence type="ECO:0000256" key="1">
    <source>
        <dbReference type="SAM" id="Phobius"/>
    </source>
</evidence>
<dbReference type="STRING" id="1157490.EL26_07005"/>
<keyword evidence="1" id="KW-0812">Transmembrane</keyword>
<dbReference type="OrthoDB" id="2381463at2"/>
<feature type="transmembrane region" description="Helical" evidence="1">
    <location>
        <begin position="33"/>
        <end position="54"/>
    </location>
</feature>
<feature type="transmembrane region" description="Helical" evidence="1">
    <location>
        <begin position="227"/>
        <end position="251"/>
    </location>
</feature>
<feature type="transmembrane region" description="Helical" evidence="1">
    <location>
        <begin position="185"/>
        <end position="206"/>
    </location>
</feature>
<dbReference type="RefSeq" id="WP_038085943.1">
    <property type="nucleotide sequence ID" value="NZ_JMIR01000007.1"/>
</dbReference>
<dbReference type="EMBL" id="JMIR01000007">
    <property type="protein sequence ID" value="KEO83930.1"/>
    <property type="molecule type" value="Genomic_DNA"/>
</dbReference>